<dbReference type="Proteomes" id="UP000183815">
    <property type="component" value="Unassembled WGS sequence"/>
</dbReference>
<evidence type="ECO:0000259" key="2">
    <source>
        <dbReference type="PROSITE" id="PS50800"/>
    </source>
</evidence>
<name>A0A1J5TCS3_9ARCH</name>
<feature type="compositionally biased region" description="Basic and acidic residues" evidence="1">
    <location>
        <begin position="131"/>
        <end position="156"/>
    </location>
</feature>
<dbReference type="AlphaFoldDB" id="A0A1J5TCS3"/>
<evidence type="ECO:0000256" key="1">
    <source>
        <dbReference type="SAM" id="MobiDB-lite"/>
    </source>
</evidence>
<evidence type="ECO:0000313" key="3">
    <source>
        <dbReference type="EMBL" id="OIR14093.1"/>
    </source>
</evidence>
<proteinExistence type="predicted"/>
<reference evidence="3 4" key="1">
    <citation type="submission" date="2016-08" db="EMBL/GenBank/DDBJ databases">
        <title>New Insights into Marine Group III Euryarchaeota, from dark to light.</title>
        <authorList>
            <person name="Haro-Moreno J.M."/>
            <person name="Rodriguez-Valera F."/>
            <person name="Lopez-Garcia P."/>
            <person name="Moreira D."/>
            <person name="Martin-Cuadrado A.B."/>
        </authorList>
    </citation>
    <scope>NUCLEOTIDE SEQUENCE [LARGE SCALE GENOMIC DNA]</scope>
    <source>
        <strain evidence="3">CG-Bathy1</strain>
    </source>
</reference>
<organism evidence="3 4">
    <name type="scientific">Marine Group III euryarchaeote CG-Bathy1</name>
    <dbReference type="NCBI Taxonomy" id="1889001"/>
    <lineage>
        <taxon>Archaea</taxon>
        <taxon>Methanobacteriati</taxon>
        <taxon>Thermoplasmatota</taxon>
        <taxon>Thermoplasmata</taxon>
        <taxon>Candidatus Thermoprofundales</taxon>
    </lineage>
</organism>
<gene>
    <name evidence="3" type="ORF">BEU04_03250</name>
</gene>
<feature type="compositionally biased region" description="Gly residues" evidence="1">
    <location>
        <begin position="192"/>
        <end position="204"/>
    </location>
</feature>
<dbReference type="EMBL" id="MIYU01000020">
    <property type="protein sequence ID" value="OIR14093.1"/>
    <property type="molecule type" value="Genomic_DNA"/>
</dbReference>
<sequence length="298" mass="31930">MAWFGRKKKKARKKPPVLEPVGAPVAQVAPVAQPGIVQPANVTPAVQAVPAVQQPVIEVAPVGVVADADIVVSTDAPSAPQPTGWSKRSQRPIEDIHKRLDHMMDSKGKSLEERYEDRFGDSLPDSVTADPARKEYNEKKKADSDKPRIVFKERSQLKLTPKAGSAPAVEKKPQKKPQKKSEVKTDSVDNGPGIGSRIGSGIKSGGTKTKAAFGRAGSAVGRGAGAVKSGIGRGTSRVIGIFRRGDKEEKPKSKKRGRPAKKKTDYSSMKLAELKAELKKKGLATSGNKAELIKRLQK</sequence>
<accession>A0A1J5TCS3</accession>
<evidence type="ECO:0000313" key="4">
    <source>
        <dbReference type="Proteomes" id="UP000183815"/>
    </source>
</evidence>
<feature type="region of interest" description="Disordered" evidence="1">
    <location>
        <begin position="114"/>
        <end position="268"/>
    </location>
</feature>
<dbReference type="PROSITE" id="PS50800">
    <property type="entry name" value="SAP"/>
    <property type="match status" value="1"/>
</dbReference>
<dbReference type="InterPro" id="IPR003034">
    <property type="entry name" value="SAP_dom"/>
</dbReference>
<dbReference type="SUPFAM" id="SSF68906">
    <property type="entry name" value="SAP domain"/>
    <property type="match status" value="1"/>
</dbReference>
<dbReference type="SMART" id="SM00513">
    <property type="entry name" value="SAP"/>
    <property type="match status" value="1"/>
</dbReference>
<dbReference type="Gene3D" id="1.10.720.30">
    <property type="entry name" value="SAP domain"/>
    <property type="match status" value="1"/>
</dbReference>
<protein>
    <recommendedName>
        <fullName evidence="2">SAP domain-containing protein</fullName>
    </recommendedName>
</protein>
<dbReference type="InterPro" id="IPR036361">
    <property type="entry name" value="SAP_dom_sf"/>
</dbReference>
<dbReference type="Pfam" id="PF02037">
    <property type="entry name" value="SAP"/>
    <property type="match status" value="1"/>
</dbReference>
<feature type="compositionally biased region" description="Low complexity" evidence="1">
    <location>
        <begin position="205"/>
        <end position="230"/>
    </location>
</feature>
<feature type="domain" description="SAP" evidence="2">
    <location>
        <begin position="266"/>
        <end position="298"/>
    </location>
</feature>
<feature type="compositionally biased region" description="Basic residues" evidence="1">
    <location>
        <begin position="252"/>
        <end position="261"/>
    </location>
</feature>
<comment type="caution">
    <text evidence="3">The sequence shown here is derived from an EMBL/GenBank/DDBJ whole genome shotgun (WGS) entry which is preliminary data.</text>
</comment>